<dbReference type="GO" id="GO:0000214">
    <property type="term" value="C:tRNA-intron endonuclease complex"/>
    <property type="evidence" value="ECO:0007669"/>
    <property type="project" value="TreeGrafter"/>
</dbReference>
<dbReference type="GO" id="GO:0004519">
    <property type="term" value="F:endonuclease activity"/>
    <property type="evidence" value="ECO:0007669"/>
    <property type="project" value="UniProtKB-KW"/>
</dbReference>
<dbReference type="PANTHER" id="PTHR21027:SF1">
    <property type="entry name" value="TRNA-SPLICING ENDONUCLEASE SUBUNIT SEN54"/>
    <property type="match status" value="1"/>
</dbReference>
<dbReference type="Proteomes" id="UP000800094">
    <property type="component" value="Unassembled WGS sequence"/>
</dbReference>
<feature type="region of interest" description="Disordered" evidence="3">
    <location>
        <begin position="1"/>
        <end position="20"/>
    </location>
</feature>
<dbReference type="RefSeq" id="XP_033690562.1">
    <property type="nucleotide sequence ID" value="XM_033835025.1"/>
</dbReference>
<dbReference type="GO" id="GO:0000379">
    <property type="term" value="P:tRNA-type intron splice site recognition and cleavage"/>
    <property type="evidence" value="ECO:0007669"/>
    <property type="project" value="TreeGrafter"/>
</dbReference>
<evidence type="ECO:0000256" key="1">
    <source>
        <dbReference type="ARBA" id="ARBA00005736"/>
    </source>
</evidence>
<dbReference type="InterPro" id="IPR024337">
    <property type="entry name" value="tRNA_splic_suSen54"/>
</dbReference>
<keyword evidence="5" id="KW-0255">Endonuclease</keyword>
<reference evidence="5" key="1">
    <citation type="journal article" date="2020" name="Stud. Mycol.">
        <title>101 Dothideomycetes genomes: a test case for predicting lifestyles and emergence of pathogens.</title>
        <authorList>
            <person name="Haridas S."/>
            <person name="Albert R."/>
            <person name="Binder M."/>
            <person name="Bloem J."/>
            <person name="Labutti K."/>
            <person name="Salamov A."/>
            <person name="Andreopoulos B."/>
            <person name="Baker S."/>
            <person name="Barry K."/>
            <person name="Bills G."/>
            <person name="Bluhm B."/>
            <person name="Cannon C."/>
            <person name="Castanera R."/>
            <person name="Culley D."/>
            <person name="Daum C."/>
            <person name="Ezra D."/>
            <person name="Gonzalez J."/>
            <person name="Henrissat B."/>
            <person name="Kuo A."/>
            <person name="Liang C."/>
            <person name="Lipzen A."/>
            <person name="Lutzoni F."/>
            <person name="Magnuson J."/>
            <person name="Mondo S."/>
            <person name="Nolan M."/>
            <person name="Ohm R."/>
            <person name="Pangilinan J."/>
            <person name="Park H.-J."/>
            <person name="Ramirez L."/>
            <person name="Alfaro M."/>
            <person name="Sun H."/>
            <person name="Tritt A."/>
            <person name="Yoshinaga Y."/>
            <person name="Zwiers L.-H."/>
            <person name="Turgeon B."/>
            <person name="Goodwin S."/>
            <person name="Spatafora J."/>
            <person name="Crous P."/>
            <person name="Grigoriev I."/>
        </authorList>
    </citation>
    <scope>NUCLEOTIDE SEQUENCE</scope>
    <source>
        <strain evidence="5">CBS 122368</strain>
    </source>
</reference>
<sequence>MADEDEDLSHLRAPEAADIDLDEETQDFRFLDKLAHHDTSSLSLPKRGEKDFESHSTNLQLETLEASRQAMHRVLSIPRTHTQKNHILGMYHPETNMAYVEKVKTQHFLTIGRAKGGKEWLLPEEALFLIERGSMDCRWPVDLEDGEGAEVGAPMSLQGAYAAFIGFEGGVGGKLTLEMYTVYAGLKRSGYVVFRHGSWDDDRAPIQPLAQKEEEKPKTGYLSHFFAELWRRISTPSHIIPSQNLAFGPLIKPGLFRTYADIYRLLQIIPTHDRTSPPQFLLPSSSDNPFRLHFDVWKTAGSQRFRKAKRPSPDFRICVINARETSIPTGAQLNDLMATVPDDPPKGTGQIYQKLKHGRRNVILAVVDNGIPSYIRVADCPFSEEKVALCRKTTRGESLRSPIEKADDEGMLADALGFTFKLKKESKNETTGRSASGG</sequence>
<name>A0A6A6IZ28_9PLEO</name>
<evidence type="ECO:0000313" key="6">
    <source>
        <dbReference type="Proteomes" id="UP000800094"/>
    </source>
</evidence>
<dbReference type="EMBL" id="ML987189">
    <property type="protein sequence ID" value="KAF2255558.1"/>
    <property type="molecule type" value="Genomic_DNA"/>
</dbReference>
<dbReference type="PANTHER" id="PTHR21027">
    <property type="entry name" value="TRNA-SPLICING ENDONUCLEASE SUBUNIT SEN54"/>
    <property type="match status" value="1"/>
</dbReference>
<gene>
    <name evidence="5" type="ORF">BU26DRAFT_598438</name>
</gene>
<evidence type="ECO:0000256" key="2">
    <source>
        <dbReference type="ARBA" id="ARBA00022694"/>
    </source>
</evidence>
<dbReference type="GeneID" id="54588355"/>
<keyword evidence="5" id="KW-0540">Nuclease</keyword>
<evidence type="ECO:0000313" key="5">
    <source>
        <dbReference type="EMBL" id="KAF2255558.1"/>
    </source>
</evidence>
<protein>
    <submittedName>
        <fullName evidence="5">tRNA splicing endonuclease-like protein subunit</fullName>
    </submittedName>
</protein>
<organism evidence="5 6">
    <name type="scientific">Trematosphaeria pertusa</name>
    <dbReference type="NCBI Taxonomy" id="390896"/>
    <lineage>
        <taxon>Eukaryota</taxon>
        <taxon>Fungi</taxon>
        <taxon>Dikarya</taxon>
        <taxon>Ascomycota</taxon>
        <taxon>Pezizomycotina</taxon>
        <taxon>Dothideomycetes</taxon>
        <taxon>Pleosporomycetidae</taxon>
        <taxon>Pleosporales</taxon>
        <taxon>Massarineae</taxon>
        <taxon>Trematosphaeriaceae</taxon>
        <taxon>Trematosphaeria</taxon>
    </lineage>
</organism>
<feature type="domain" description="tRNA-splicing endonuclease subunit Sen54 N-terminal" evidence="4">
    <location>
        <begin position="72"/>
        <end position="139"/>
    </location>
</feature>
<dbReference type="InterPro" id="IPR024336">
    <property type="entry name" value="tRNA_splic_suSen54_N"/>
</dbReference>
<dbReference type="AlphaFoldDB" id="A0A6A6IZ28"/>
<evidence type="ECO:0000256" key="3">
    <source>
        <dbReference type="SAM" id="MobiDB-lite"/>
    </source>
</evidence>
<dbReference type="Pfam" id="PF12928">
    <property type="entry name" value="tRNA_int_end_N2"/>
    <property type="match status" value="1"/>
</dbReference>
<comment type="similarity">
    <text evidence="1">Belongs to the SEN54 family.</text>
</comment>
<dbReference type="OrthoDB" id="408683at2759"/>
<proteinExistence type="inferred from homology"/>
<evidence type="ECO:0000259" key="4">
    <source>
        <dbReference type="Pfam" id="PF12928"/>
    </source>
</evidence>
<keyword evidence="2" id="KW-0819">tRNA processing</keyword>
<accession>A0A6A6IZ28</accession>
<keyword evidence="6" id="KW-1185">Reference proteome</keyword>
<keyword evidence="5" id="KW-0378">Hydrolase</keyword>